<proteinExistence type="predicted"/>
<feature type="compositionally biased region" description="Polar residues" evidence="1">
    <location>
        <begin position="18"/>
        <end position="29"/>
    </location>
</feature>
<evidence type="ECO:0000313" key="3">
    <source>
        <dbReference type="Proteomes" id="UP000285326"/>
    </source>
</evidence>
<name>A0A420JCC4_9PEZI</name>
<evidence type="ECO:0000256" key="1">
    <source>
        <dbReference type="SAM" id="MobiDB-lite"/>
    </source>
</evidence>
<gene>
    <name evidence="2" type="ORF">GcM1_050002</name>
</gene>
<dbReference type="Proteomes" id="UP000285326">
    <property type="component" value="Unassembled WGS sequence"/>
</dbReference>
<dbReference type="EMBL" id="MCBS01005037">
    <property type="protein sequence ID" value="RKF95989.1"/>
    <property type="molecule type" value="Genomic_DNA"/>
</dbReference>
<dbReference type="AlphaFoldDB" id="A0A420JCC4"/>
<accession>A0A420JCC4</accession>
<protein>
    <submittedName>
        <fullName evidence="2">Uncharacterized protein</fullName>
    </submittedName>
</protein>
<evidence type="ECO:0000313" key="2">
    <source>
        <dbReference type="EMBL" id="RKF95989.1"/>
    </source>
</evidence>
<reference evidence="2 3" key="1">
    <citation type="journal article" date="2018" name="BMC Genomics">
        <title>Comparative genome analyses reveal sequence features reflecting distinct modes of host-adaptation between dicot and monocot powdery mildew.</title>
        <authorList>
            <person name="Wu Y."/>
            <person name="Ma X."/>
            <person name="Pan Z."/>
            <person name="Kale S.D."/>
            <person name="Song Y."/>
            <person name="King H."/>
            <person name="Zhang Q."/>
            <person name="Presley C."/>
            <person name="Deng X."/>
            <person name="Wei C.I."/>
            <person name="Xiao S."/>
        </authorList>
    </citation>
    <scope>NUCLEOTIDE SEQUENCE [LARGE SCALE GENOMIC DNA]</scope>
    <source>
        <strain evidence="2">UMSG1</strain>
    </source>
</reference>
<feature type="region of interest" description="Disordered" evidence="1">
    <location>
        <begin position="1"/>
        <end position="71"/>
    </location>
</feature>
<comment type="caution">
    <text evidence="2">The sequence shown here is derived from an EMBL/GenBank/DDBJ whole genome shotgun (WGS) entry which is preliminary data.</text>
</comment>
<organism evidence="2 3">
    <name type="scientific">Golovinomyces cichoracearum</name>
    <dbReference type="NCBI Taxonomy" id="62708"/>
    <lineage>
        <taxon>Eukaryota</taxon>
        <taxon>Fungi</taxon>
        <taxon>Dikarya</taxon>
        <taxon>Ascomycota</taxon>
        <taxon>Pezizomycotina</taxon>
        <taxon>Leotiomycetes</taxon>
        <taxon>Erysiphales</taxon>
        <taxon>Erysiphaceae</taxon>
        <taxon>Golovinomyces</taxon>
    </lineage>
</organism>
<sequence length="103" mass="11991">MNFRVPEIENYSTDEEISFQSPKSYTMSEYLNPDETPMDFKSSIHEQQSEPSQSQEQRNHGSEESNFPNLPSAMYEAICEKKFSTNNESIHITLHTSPESQYF</sequence>